<reference evidence="2 3" key="1">
    <citation type="journal article" date="2021" name="Sci. Rep.">
        <title>The genome of the diatom Chaetoceros tenuissimus carries an ancient integrated fragment of an extant virus.</title>
        <authorList>
            <person name="Hongo Y."/>
            <person name="Kimura K."/>
            <person name="Takaki Y."/>
            <person name="Yoshida Y."/>
            <person name="Baba S."/>
            <person name="Kobayashi G."/>
            <person name="Nagasaki K."/>
            <person name="Hano T."/>
            <person name="Tomaru Y."/>
        </authorList>
    </citation>
    <scope>NUCLEOTIDE SEQUENCE [LARGE SCALE GENOMIC DNA]</scope>
    <source>
        <strain evidence="2 3">NIES-3715</strain>
    </source>
</reference>
<dbReference type="InterPro" id="IPR043502">
    <property type="entry name" value="DNA/RNA_pol_sf"/>
</dbReference>
<feature type="region of interest" description="Disordered" evidence="1">
    <location>
        <begin position="401"/>
        <end position="432"/>
    </location>
</feature>
<dbReference type="EMBL" id="BLLK01000072">
    <property type="protein sequence ID" value="GFH61160.1"/>
    <property type="molecule type" value="Genomic_DNA"/>
</dbReference>
<feature type="region of interest" description="Disordered" evidence="1">
    <location>
        <begin position="1"/>
        <end position="20"/>
    </location>
</feature>
<evidence type="ECO:0000256" key="1">
    <source>
        <dbReference type="SAM" id="MobiDB-lite"/>
    </source>
</evidence>
<dbReference type="AlphaFoldDB" id="A0AAD3HEY8"/>
<feature type="compositionally biased region" description="Basic and acidic residues" evidence="1">
    <location>
        <begin position="416"/>
        <end position="427"/>
    </location>
</feature>
<evidence type="ECO:0000313" key="3">
    <source>
        <dbReference type="Proteomes" id="UP001054902"/>
    </source>
</evidence>
<evidence type="ECO:0000313" key="2">
    <source>
        <dbReference type="EMBL" id="GFH61160.1"/>
    </source>
</evidence>
<dbReference type="SUPFAM" id="SSF56672">
    <property type="entry name" value="DNA/RNA polymerases"/>
    <property type="match status" value="1"/>
</dbReference>
<comment type="caution">
    <text evidence="2">The sequence shown here is derived from an EMBL/GenBank/DDBJ whole genome shotgun (WGS) entry which is preliminary data.</text>
</comment>
<dbReference type="Gene3D" id="3.30.70.270">
    <property type="match status" value="1"/>
</dbReference>
<keyword evidence="3" id="KW-1185">Reference proteome</keyword>
<accession>A0AAD3HEY8</accession>
<dbReference type="Proteomes" id="UP001054902">
    <property type="component" value="Unassembled WGS sequence"/>
</dbReference>
<proteinExistence type="predicted"/>
<protein>
    <submittedName>
        <fullName evidence="2">Uncharacterized protein</fullName>
    </submittedName>
</protein>
<sequence>MDMLQRTAIKNRPVLKGKDPAELESPSMVELLVKEMDRVSSIAKEMLDACRWPKRLWKTIRDGTKVFVDKSKLPKYMKHPSWPKDEDQHDKFKAKLKKVRDRKYIRPGYVRSLTGYFAVPKAGTDKRVVYDATKCGLNDTVWAPNFFLPTVDSILQNACTLTWFGDIGLGEMFLNYFLDEEIRPYAGVDVSELEEGNQRIFEQWICTLMGFCCSPYIATQTFAWGEEIIIGDLSDEDNTYLVLKTMTLPCRGCTNGTLSENVCLLSSGLVNCLGQQDAAHKRRPPSKVPGAWAGSMCISIDCVGLFVLSTQGKWDKAKGIIENWTEALGLDARISINHKEMEQDVGFLCHISRTYPKLFPYLKGFYNTLNSWRFGRDEDGSKITSKTALVELLSEDRTKDDDSVIVTESPASRTGRRQEKSHSDSDPPSKVQTVGRFKFDVEAMSILLKGETPSLRLIRGECISKFTYGFEDASGGGFGGSWVHGDAIIFRFGVWGSDMDMALVVM</sequence>
<gene>
    <name evidence="2" type="ORF">CTEN210_17636</name>
</gene>
<dbReference type="Gene3D" id="3.10.10.10">
    <property type="entry name" value="HIV Type 1 Reverse Transcriptase, subunit A, domain 1"/>
    <property type="match status" value="1"/>
</dbReference>
<dbReference type="InterPro" id="IPR043128">
    <property type="entry name" value="Rev_trsase/Diguanyl_cyclase"/>
</dbReference>
<organism evidence="2 3">
    <name type="scientific">Chaetoceros tenuissimus</name>
    <dbReference type="NCBI Taxonomy" id="426638"/>
    <lineage>
        <taxon>Eukaryota</taxon>
        <taxon>Sar</taxon>
        <taxon>Stramenopiles</taxon>
        <taxon>Ochrophyta</taxon>
        <taxon>Bacillariophyta</taxon>
        <taxon>Coscinodiscophyceae</taxon>
        <taxon>Chaetocerotophycidae</taxon>
        <taxon>Chaetocerotales</taxon>
        <taxon>Chaetocerotaceae</taxon>
        <taxon>Chaetoceros</taxon>
    </lineage>
</organism>
<name>A0AAD3HEY8_9STRA</name>